<protein>
    <submittedName>
        <fullName evidence="8">Natural cytotoxicity triggering receptor 2 isoform X1</fullName>
    </submittedName>
</protein>
<dbReference type="InterPro" id="IPR003599">
    <property type="entry name" value="Ig_sub"/>
</dbReference>
<dbReference type="InterPro" id="IPR013783">
    <property type="entry name" value="Ig-like_fold"/>
</dbReference>
<keyword evidence="2" id="KW-1015">Disulfide bond</keyword>
<feature type="domain" description="Ig-like" evidence="6">
    <location>
        <begin position="35"/>
        <end position="132"/>
    </location>
</feature>
<dbReference type="GO" id="GO:0009986">
    <property type="term" value="C:cell surface"/>
    <property type="evidence" value="ECO:0007669"/>
    <property type="project" value="TreeGrafter"/>
</dbReference>
<dbReference type="InterPro" id="IPR052314">
    <property type="entry name" value="Immune_rcpt_domain"/>
</dbReference>
<dbReference type="InterPro" id="IPR013106">
    <property type="entry name" value="Ig_V-set"/>
</dbReference>
<evidence type="ECO:0000313" key="7">
    <source>
        <dbReference type="Proteomes" id="UP000000715"/>
    </source>
</evidence>
<feature type="signal peptide" evidence="5">
    <location>
        <begin position="1"/>
        <end position="33"/>
    </location>
</feature>
<dbReference type="Pfam" id="PF07686">
    <property type="entry name" value="V-set"/>
    <property type="match status" value="1"/>
</dbReference>
<evidence type="ECO:0000256" key="5">
    <source>
        <dbReference type="SAM" id="SignalP"/>
    </source>
</evidence>
<name>A0A8U0MF61_MUSPF</name>
<dbReference type="Proteomes" id="UP000000715">
    <property type="component" value="Unplaced"/>
</dbReference>
<dbReference type="FunFam" id="2.60.40.10:FF:000370">
    <property type="entry name" value="CMRF35-like molecule 1"/>
    <property type="match status" value="1"/>
</dbReference>
<dbReference type="GeneID" id="101670663"/>
<dbReference type="PANTHER" id="PTHR16423:SF7">
    <property type="entry name" value="NATURAL CYTOTOXICITY TRIGGERING RECEPTOR 2"/>
    <property type="match status" value="1"/>
</dbReference>
<dbReference type="PROSITE" id="PS50835">
    <property type="entry name" value="IG_LIKE"/>
    <property type="match status" value="1"/>
</dbReference>
<reference evidence="8" key="1">
    <citation type="submission" date="2025-08" db="UniProtKB">
        <authorList>
            <consortium name="RefSeq"/>
        </authorList>
    </citation>
    <scope>IDENTIFICATION</scope>
    <source>
        <tissue evidence="8">Brain</tissue>
    </source>
</reference>
<feature type="chain" id="PRO_5035867468" evidence="5">
    <location>
        <begin position="34"/>
        <end position="356"/>
    </location>
</feature>
<keyword evidence="8" id="KW-0675">Receptor</keyword>
<dbReference type="GO" id="GO:0038023">
    <property type="term" value="F:signaling receptor activity"/>
    <property type="evidence" value="ECO:0007669"/>
    <property type="project" value="TreeGrafter"/>
</dbReference>
<evidence type="ECO:0000313" key="8">
    <source>
        <dbReference type="RefSeq" id="XP_004739996.2"/>
    </source>
</evidence>
<dbReference type="RefSeq" id="XP_004739996.2">
    <property type="nucleotide sequence ID" value="XM_004739939.3"/>
</dbReference>
<evidence type="ECO:0000256" key="3">
    <source>
        <dbReference type="ARBA" id="ARBA00023319"/>
    </source>
</evidence>
<dbReference type="SUPFAM" id="SSF48726">
    <property type="entry name" value="Immunoglobulin"/>
    <property type="match status" value="1"/>
</dbReference>
<evidence type="ECO:0000256" key="4">
    <source>
        <dbReference type="SAM" id="MobiDB-lite"/>
    </source>
</evidence>
<dbReference type="AlphaFoldDB" id="A0A8U0MF61"/>
<dbReference type="OrthoDB" id="9805957at2759"/>
<feature type="region of interest" description="Disordered" evidence="4">
    <location>
        <begin position="230"/>
        <end position="266"/>
    </location>
</feature>
<sequence length="356" mass="38622">MSSPASPQGKGGRLWKALLLPLLLPLLIAGSWALPEAQHLHRVAGQTLSVTCQYPPKGWPYERKGWCKELSAFKCTRLVTSSGPGRLVQSSRFSIWDNPSTGLFIVTMTGLKEEDSGHYWCRIYHASSNSVSKSIRFYLAVSPAPASTQAIRASAELVSSLTQSSVPPGGRAKQAPRAASAITTLSPQQNSTLHSHPAAPSALVPVLCVLLVAKGLALTVLTIRALRSPHVQHRGKSLMHPAPPRPQASGSKDGQSSPGPQGAPPWTLNLLFTAKKRQKSPRTCSKTLGYTPRSSAEDFPALPRPKIQGHLLLTHNWLLGQHHPELSGNLSCFLAALQELKAWRLPVCYRDLWTLH</sequence>
<evidence type="ECO:0000259" key="6">
    <source>
        <dbReference type="PROSITE" id="PS50835"/>
    </source>
</evidence>
<dbReference type="Gene3D" id="2.60.40.10">
    <property type="entry name" value="Immunoglobulins"/>
    <property type="match status" value="1"/>
</dbReference>
<keyword evidence="3" id="KW-0393">Immunoglobulin domain</keyword>
<dbReference type="SMART" id="SM00409">
    <property type="entry name" value="IG"/>
    <property type="match status" value="1"/>
</dbReference>
<evidence type="ECO:0000256" key="1">
    <source>
        <dbReference type="ARBA" id="ARBA00022729"/>
    </source>
</evidence>
<accession>A0A8U0MF61</accession>
<dbReference type="InterPro" id="IPR036179">
    <property type="entry name" value="Ig-like_dom_sf"/>
</dbReference>
<dbReference type="KEGG" id="mpuf:101670663"/>
<feature type="compositionally biased region" description="Polar residues" evidence="4">
    <location>
        <begin position="181"/>
        <end position="194"/>
    </location>
</feature>
<proteinExistence type="predicted"/>
<dbReference type="CDD" id="cd05716">
    <property type="entry name" value="IgV_pIgR_like"/>
    <property type="match status" value="1"/>
</dbReference>
<dbReference type="PANTHER" id="PTHR16423">
    <property type="entry name" value="TREM-LIKE TRANSCRIPT PROTEIN"/>
    <property type="match status" value="1"/>
</dbReference>
<keyword evidence="1 5" id="KW-0732">Signal</keyword>
<gene>
    <name evidence="8" type="primary">NCR2</name>
</gene>
<keyword evidence="7" id="KW-1185">Reference proteome</keyword>
<evidence type="ECO:0000256" key="2">
    <source>
        <dbReference type="ARBA" id="ARBA00023157"/>
    </source>
</evidence>
<feature type="region of interest" description="Disordered" evidence="4">
    <location>
        <begin position="162"/>
        <end position="196"/>
    </location>
</feature>
<dbReference type="CTD" id="9436"/>
<dbReference type="InterPro" id="IPR007110">
    <property type="entry name" value="Ig-like_dom"/>
</dbReference>
<organism evidence="7 8">
    <name type="scientific">Mustela putorius furo</name>
    <name type="common">European domestic ferret</name>
    <name type="synonym">Mustela furo</name>
    <dbReference type="NCBI Taxonomy" id="9669"/>
    <lineage>
        <taxon>Eukaryota</taxon>
        <taxon>Metazoa</taxon>
        <taxon>Chordata</taxon>
        <taxon>Craniata</taxon>
        <taxon>Vertebrata</taxon>
        <taxon>Euteleostomi</taxon>
        <taxon>Mammalia</taxon>
        <taxon>Eutheria</taxon>
        <taxon>Laurasiatheria</taxon>
        <taxon>Carnivora</taxon>
        <taxon>Caniformia</taxon>
        <taxon>Musteloidea</taxon>
        <taxon>Mustelidae</taxon>
        <taxon>Mustelinae</taxon>
        <taxon>Mustela</taxon>
    </lineage>
</organism>